<feature type="transmembrane region" description="Helical" evidence="6">
    <location>
        <begin position="65"/>
        <end position="82"/>
    </location>
</feature>
<dbReference type="GO" id="GO:0006508">
    <property type="term" value="P:proteolysis"/>
    <property type="evidence" value="ECO:0007669"/>
    <property type="project" value="UniProtKB-KW"/>
</dbReference>
<evidence type="ECO:0000256" key="4">
    <source>
        <dbReference type="ARBA" id="ARBA00023136"/>
    </source>
</evidence>
<feature type="domain" description="Peptidase S54 rhomboid" evidence="7">
    <location>
        <begin position="49"/>
        <end position="183"/>
    </location>
</feature>
<comment type="subcellular location">
    <subcellularLocation>
        <location evidence="1">Membrane</location>
        <topology evidence="1">Multi-pass membrane protein</topology>
    </subcellularLocation>
</comment>
<protein>
    <submittedName>
        <fullName evidence="8">Rhomboid family intramembrane serine protease</fullName>
    </submittedName>
</protein>
<dbReference type="Proteomes" id="UP000260759">
    <property type="component" value="Unassembled WGS sequence"/>
</dbReference>
<dbReference type="AlphaFoldDB" id="A0A3E5ERS5"/>
<dbReference type="InterPro" id="IPR035952">
    <property type="entry name" value="Rhomboid-like_sf"/>
</dbReference>
<feature type="compositionally biased region" description="Basic and acidic residues" evidence="5">
    <location>
        <begin position="217"/>
        <end position="232"/>
    </location>
</feature>
<evidence type="ECO:0000256" key="1">
    <source>
        <dbReference type="ARBA" id="ARBA00004141"/>
    </source>
</evidence>
<keyword evidence="2 6" id="KW-0812">Transmembrane</keyword>
<dbReference type="GO" id="GO:0004252">
    <property type="term" value="F:serine-type endopeptidase activity"/>
    <property type="evidence" value="ECO:0007669"/>
    <property type="project" value="InterPro"/>
</dbReference>
<sequence>MKHDIRRMALAAVIPLFLLFILYILKFLEIGMDWNFTQLGVYPMEQRGMFGIFAHPLVHSSFKHLLANTIPLFFLMWCLFYFYRHIAPYIFFAIWIGCGTLTFLIGKPGWHIGASGIIYGLAFFLFFSGILRKHVPLIAISLLITFLYGGLVWNMFPQFAKATTSWEGHLSGAIAGTLCAICFMGYGPQRPDPFAGEEEEEDTEEEDSEKEDSEKEDSDHKAEEDNSTFKKQ</sequence>
<feature type="transmembrane region" description="Helical" evidence="6">
    <location>
        <begin position="89"/>
        <end position="106"/>
    </location>
</feature>
<evidence type="ECO:0000259" key="7">
    <source>
        <dbReference type="Pfam" id="PF01694"/>
    </source>
</evidence>
<evidence type="ECO:0000256" key="2">
    <source>
        <dbReference type="ARBA" id="ARBA00022692"/>
    </source>
</evidence>
<keyword evidence="8" id="KW-0378">Hydrolase</keyword>
<feature type="transmembrane region" description="Helical" evidence="6">
    <location>
        <begin position="7"/>
        <end position="25"/>
    </location>
</feature>
<dbReference type="RefSeq" id="WP_117601135.1">
    <property type="nucleotide sequence ID" value="NZ_JBCJDB010000002.1"/>
</dbReference>
<evidence type="ECO:0000256" key="6">
    <source>
        <dbReference type="SAM" id="Phobius"/>
    </source>
</evidence>
<dbReference type="GO" id="GO:0016020">
    <property type="term" value="C:membrane"/>
    <property type="evidence" value="ECO:0007669"/>
    <property type="project" value="UniProtKB-SubCell"/>
</dbReference>
<feature type="compositionally biased region" description="Acidic residues" evidence="5">
    <location>
        <begin position="195"/>
        <end position="216"/>
    </location>
</feature>
<evidence type="ECO:0000256" key="5">
    <source>
        <dbReference type="SAM" id="MobiDB-lite"/>
    </source>
</evidence>
<dbReference type="EMBL" id="QSVA01000016">
    <property type="protein sequence ID" value="RGN91680.1"/>
    <property type="molecule type" value="Genomic_DNA"/>
</dbReference>
<dbReference type="InterPro" id="IPR050925">
    <property type="entry name" value="Rhomboid_protease_S54"/>
</dbReference>
<evidence type="ECO:0000256" key="3">
    <source>
        <dbReference type="ARBA" id="ARBA00022989"/>
    </source>
</evidence>
<dbReference type="PANTHER" id="PTHR43731:SF9">
    <property type="entry name" value="SLR1461 PROTEIN"/>
    <property type="match status" value="1"/>
</dbReference>
<reference evidence="8 9" key="1">
    <citation type="submission" date="2018-08" db="EMBL/GenBank/DDBJ databases">
        <title>A genome reference for cultivated species of the human gut microbiota.</title>
        <authorList>
            <person name="Zou Y."/>
            <person name="Xue W."/>
            <person name="Luo G."/>
        </authorList>
    </citation>
    <scope>NUCLEOTIDE SEQUENCE [LARGE SCALE GENOMIC DNA]</scope>
    <source>
        <strain evidence="8 9">OM03-4</strain>
    </source>
</reference>
<dbReference type="Pfam" id="PF01694">
    <property type="entry name" value="Rhomboid"/>
    <property type="match status" value="1"/>
</dbReference>
<name>A0A3E5ERS5_BACUN</name>
<feature type="transmembrane region" description="Helical" evidence="6">
    <location>
        <begin position="168"/>
        <end position="186"/>
    </location>
</feature>
<dbReference type="InterPro" id="IPR022764">
    <property type="entry name" value="Peptidase_S54_rhomboid_dom"/>
</dbReference>
<keyword evidence="8" id="KW-0645">Protease</keyword>
<dbReference type="SUPFAM" id="SSF144091">
    <property type="entry name" value="Rhomboid-like"/>
    <property type="match status" value="1"/>
</dbReference>
<feature type="region of interest" description="Disordered" evidence="5">
    <location>
        <begin position="190"/>
        <end position="232"/>
    </location>
</feature>
<keyword evidence="4 6" id="KW-0472">Membrane</keyword>
<comment type="caution">
    <text evidence="8">The sequence shown here is derived from an EMBL/GenBank/DDBJ whole genome shotgun (WGS) entry which is preliminary data.</text>
</comment>
<organism evidence="8 9">
    <name type="scientific">Bacteroides uniformis</name>
    <dbReference type="NCBI Taxonomy" id="820"/>
    <lineage>
        <taxon>Bacteria</taxon>
        <taxon>Pseudomonadati</taxon>
        <taxon>Bacteroidota</taxon>
        <taxon>Bacteroidia</taxon>
        <taxon>Bacteroidales</taxon>
        <taxon>Bacteroidaceae</taxon>
        <taxon>Bacteroides</taxon>
    </lineage>
</organism>
<feature type="transmembrane region" description="Helical" evidence="6">
    <location>
        <begin position="112"/>
        <end position="130"/>
    </location>
</feature>
<dbReference type="Gene3D" id="1.20.1540.10">
    <property type="entry name" value="Rhomboid-like"/>
    <property type="match status" value="1"/>
</dbReference>
<dbReference type="PANTHER" id="PTHR43731">
    <property type="entry name" value="RHOMBOID PROTEASE"/>
    <property type="match status" value="1"/>
</dbReference>
<gene>
    <name evidence="8" type="ORF">DXB37_16000</name>
</gene>
<keyword evidence="3 6" id="KW-1133">Transmembrane helix</keyword>
<evidence type="ECO:0000313" key="9">
    <source>
        <dbReference type="Proteomes" id="UP000260759"/>
    </source>
</evidence>
<feature type="transmembrane region" description="Helical" evidence="6">
    <location>
        <begin position="137"/>
        <end position="156"/>
    </location>
</feature>
<evidence type="ECO:0000313" key="8">
    <source>
        <dbReference type="EMBL" id="RGN91680.1"/>
    </source>
</evidence>
<accession>A0A3E5ERS5</accession>
<proteinExistence type="predicted"/>